<dbReference type="EMBL" id="JBHUIP010000003">
    <property type="protein sequence ID" value="MFD2261936.1"/>
    <property type="molecule type" value="Genomic_DNA"/>
</dbReference>
<evidence type="ECO:0000313" key="4">
    <source>
        <dbReference type="EMBL" id="MFD2261936.1"/>
    </source>
</evidence>
<accession>A0ABW5DQX8</accession>
<feature type="region of interest" description="Disordered" evidence="1">
    <location>
        <begin position="83"/>
        <end position="104"/>
    </location>
</feature>
<reference evidence="5" key="1">
    <citation type="journal article" date="2019" name="Int. J. Syst. Evol. Microbiol.">
        <title>The Global Catalogue of Microorganisms (GCM) 10K type strain sequencing project: providing services to taxonomists for standard genome sequencing and annotation.</title>
        <authorList>
            <consortium name="The Broad Institute Genomics Platform"/>
            <consortium name="The Broad Institute Genome Sequencing Center for Infectious Disease"/>
            <person name="Wu L."/>
            <person name="Ma J."/>
        </authorList>
    </citation>
    <scope>NUCLEOTIDE SEQUENCE [LARGE SCALE GENOMIC DNA]</scope>
    <source>
        <strain evidence="5">CGMCC 1.19062</strain>
    </source>
</reference>
<dbReference type="Proteomes" id="UP001597295">
    <property type="component" value="Unassembled WGS sequence"/>
</dbReference>
<dbReference type="Gene3D" id="3.40.190.10">
    <property type="entry name" value="Periplasmic binding protein-like II"/>
    <property type="match status" value="1"/>
</dbReference>
<feature type="signal peptide" evidence="2">
    <location>
        <begin position="1"/>
        <end position="17"/>
    </location>
</feature>
<dbReference type="SUPFAM" id="SSF53850">
    <property type="entry name" value="Periplasmic binding protein-like II"/>
    <property type="match status" value="1"/>
</dbReference>
<comment type="caution">
    <text evidence="4">The sequence shown here is derived from an EMBL/GenBank/DDBJ whole genome shotgun (WGS) entry which is preliminary data.</text>
</comment>
<proteinExistence type="predicted"/>
<evidence type="ECO:0000256" key="2">
    <source>
        <dbReference type="SAM" id="SignalP"/>
    </source>
</evidence>
<dbReference type="InterPro" id="IPR001638">
    <property type="entry name" value="Solute-binding_3/MltF_N"/>
</dbReference>
<organism evidence="4 5">
    <name type="scientific">Lacibacterium aquatile</name>
    <dbReference type="NCBI Taxonomy" id="1168082"/>
    <lineage>
        <taxon>Bacteria</taxon>
        <taxon>Pseudomonadati</taxon>
        <taxon>Pseudomonadota</taxon>
        <taxon>Alphaproteobacteria</taxon>
        <taxon>Rhodospirillales</taxon>
        <taxon>Rhodospirillaceae</taxon>
    </lineage>
</organism>
<dbReference type="Pfam" id="PF00497">
    <property type="entry name" value="SBP_bac_3"/>
    <property type="match status" value="1"/>
</dbReference>
<protein>
    <submittedName>
        <fullName evidence="4">Transporter substrate-binding domain-containing protein</fullName>
    </submittedName>
</protein>
<keyword evidence="2" id="KW-0732">Signal</keyword>
<keyword evidence="5" id="KW-1185">Reference proteome</keyword>
<feature type="chain" id="PRO_5045497953" evidence="2">
    <location>
        <begin position="18"/>
        <end position="104"/>
    </location>
</feature>
<feature type="compositionally biased region" description="Polar residues" evidence="1">
    <location>
        <begin position="93"/>
        <end position="104"/>
    </location>
</feature>
<gene>
    <name evidence="4" type="ORF">ACFSM5_03490</name>
</gene>
<evidence type="ECO:0000313" key="5">
    <source>
        <dbReference type="Proteomes" id="UP001597295"/>
    </source>
</evidence>
<sequence>MKSVFLAALLASSALPAAALTFTTEDFPPFSLHREGQVAGINSDILRLAAEKAGLSVDFRLLPWPRWPTSVAARSAAIMGPPMATSWKRRGSRSTVPSTIAATS</sequence>
<name>A0ABW5DQX8_9PROT</name>
<evidence type="ECO:0000259" key="3">
    <source>
        <dbReference type="Pfam" id="PF00497"/>
    </source>
</evidence>
<feature type="domain" description="Solute-binding protein family 3/N-terminal" evidence="3">
    <location>
        <begin position="23"/>
        <end position="89"/>
    </location>
</feature>
<evidence type="ECO:0000256" key="1">
    <source>
        <dbReference type="SAM" id="MobiDB-lite"/>
    </source>
</evidence>
<dbReference type="RefSeq" id="WP_379874850.1">
    <property type="nucleotide sequence ID" value="NZ_JBHUIP010000003.1"/>
</dbReference>